<evidence type="ECO:0000259" key="2">
    <source>
        <dbReference type="SMART" id="SM00849"/>
    </source>
</evidence>
<dbReference type="KEGG" id="psw:LK03_01230"/>
<dbReference type="SUPFAM" id="SSF56281">
    <property type="entry name" value="Metallo-hydrolase/oxidoreductase"/>
    <property type="match status" value="1"/>
</dbReference>
<evidence type="ECO:0000313" key="4">
    <source>
        <dbReference type="Proteomes" id="UP000029493"/>
    </source>
</evidence>
<feature type="chain" id="PRO_5001850950" evidence="1">
    <location>
        <begin position="24"/>
        <end position="292"/>
    </location>
</feature>
<dbReference type="InterPro" id="IPR036866">
    <property type="entry name" value="RibonucZ/Hydroxyglut_hydro"/>
</dbReference>
<dbReference type="Gene3D" id="3.60.15.10">
    <property type="entry name" value="Ribonuclease Z/Hydroxyacylglutathione hydrolase-like"/>
    <property type="match status" value="1"/>
</dbReference>
<dbReference type="RefSeq" id="WP_038410725.1">
    <property type="nucleotide sequence ID" value="NZ_CP009455.1"/>
</dbReference>
<accession>A0A089WH63</accession>
<dbReference type="InterPro" id="IPR001279">
    <property type="entry name" value="Metallo-B-lactamas"/>
</dbReference>
<dbReference type="AlphaFoldDB" id="A0A089WH63"/>
<dbReference type="Proteomes" id="UP000029493">
    <property type="component" value="Chromosome"/>
</dbReference>
<dbReference type="EMBL" id="CP009455">
    <property type="protein sequence ID" value="AIR87941.1"/>
    <property type="molecule type" value="Genomic_DNA"/>
</dbReference>
<name>A0A089WH63_9PSED</name>
<sequence>MPLRAVLGRLLLACCLVSTPLLAAEPLQLEVYNPGKDALFPVSSVIISGKRDALLIDAQFGKTQARQLVRRLKASGKRLKAIYISHGDPDYYFGLYTVLRAFPRTPVLASPATAKYIRKTMNAKRLFWGPKLGADAPERLIAPKVLKGDRLILEGQAIQVVGLDGPQAERSFVWIPSIAAVAGGVVVSQGLHVWMADTQSAQSHVDWLSTLERIESLQPRTVIPGHYLGESTRDVRAVQFTAQYIRDFDDEASKARDAVELIAAMKLRYPRLADDSALELSAKVAKGEMSWP</sequence>
<feature type="domain" description="Metallo-beta-lactamase" evidence="2">
    <location>
        <begin position="41"/>
        <end position="226"/>
    </location>
</feature>
<dbReference type="PANTHER" id="PTHR42951:SF14">
    <property type="entry name" value="METALLO-BETA-LACTAMASE SUPERFAMILY PROTEIN"/>
    <property type="match status" value="1"/>
</dbReference>
<keyword evidence="4" id="KW-1185">Reference proteome</keyword>
<organism evidence="3 4">
    <name type="scientific">Pseudomonas cremoricolorata</name>
    <dbReference type="NCBI Taxonomy" id="157783"/>
    <lineage>
        <taxon>Bacteria</taxon>
        <taxon>Pseudomonadati</taxon>
        <taxon>Pseudomonadota</taxon>
        <taxon>Gammaproteobacteria</taxon>
        <taxon>Pseudomonadales</taxon>
        <taxon>Pseudomonadaceae</taxon>
        <taxon>Pseudomonas</taxon>
    </lineage>
</organism>
<dbReference type="SMART" id="SM00849">
    <property type="entry name" value="Lactamase_B"/>
    <property type="match status" value="1"/>
</dbReference>
<dbReference type="STRING" id="157783.LK03_01230"/>
<gene>
    <name evidence="3" type="ORF">LK03_01230</name>
</gene>
<dbReference type="eggNOG" id="COG0491">
    <property type="taxonomic scope" value="Bacteria"/>
</dbReference>
<dbReference type="CDD" id="cd07739">
    <property type="entry name" value="metallo-hydrolase-like_MBL-fold"/>
    <property type="match status" value="1"/>
</dbReference>
<dbReference type="OrthoDB" id="8441428at2"/>
<proteinExistence type="predicted"/>
<dbReference type="Pfam" id="PF00753">
    <property type="entry name" value="Lactamase_B"/>
    <property type="match status" value="1"/>
</dbReference>
<dbReference type="PANTHER" id="PTHR42951">
    <property type="entry name" value="METALLO-BETA-LACTAMASE DOMAIN-CONTAINING"/>
    <property type="match status" value="1"/>
</dbReference>
<evidence type="ECO:0000313" key="3">
    <source>
        <dbReference type="EMBL" id="AIR87941.1"/>
    </source>
</evidence>
<protein>
    <submittedName>
        <fullName evidence="3">Beta-lactamase</fullName>
    </submittedName>
</protein>
<feature type="signal peptide" evidence="1">
    <location>
        <begin position="1"/>
        <end position="23"/>
    </location>
</feature>
<reference evidence="3 4" key="1">
    <citation type="submission" date="2014-09" db="EMBL/GenBank/DDBJ databases">
        <authorList>
            <person name="Chan K.-G."/>
        </authorList>
    </citation>
    <scope>NUCLEOTIDE SEQUENCE [LARGE SCALE GENOMIC DNA]</scope>
    <source>
        <strain evidence="3 4">ND07</strain>
    </source>
</reference>
<dbReference type="InterPro" id="IPR050855">
    <property type="entry name" value="NDM-1-like"/>
</dbReference>
<evidence type="ECO:0000256" key="1">
    <source>
        <dbReference type="SAM" id="SignalP"/>
    </source>
</evidence>
<keyword evidence="1" id="KW-0732">Signal</keyword>